<reference evidence="1 2" key="1">
    <citation type="submission" date="2020-10" db="EMBL/GenBank/DDBJ databases">
        <title>The Coptis chinensis genome and diversification of protoberbering-type alkaloids.</title>
        <authorList>
            <person name="Wang B."/>
            <person name="Shu S."/>
            <person name="Song C."/>
            <person name="Liu Y."/>
        </authorList>
    </citation>
    <scope>NUCLEOTIDE SEQUENCE [LARGE SCALE GENOMIC DNA]</scope>
    <source>
        <strain evidence="1">HL-2020</strain>
        <tissue evidence="1">Leaf</tissue>
    </source>
</reference>
<accession>A0A835HJH9</accession>
<gene>
    <name evidence="1" type="ORF">IFM89_023590</name>
</gene>
<dbReference type="EMBL" id="JADFTS010000007">
    <property type="protein sequence ID" value="KAF9598018.1"/>
    <property type="molecule type" value="Genomic_DNA"/>
</dbReference>
<proteinExistence type="predicted"/>
<protein>
    <submittedName>
        <fullName evidence="1">Uncharacterized protein</fullName>
    </submittedName>
</protein>
<keyword evidence="2" id="KW-1185">Reference proteome</keyword>
<dbReference type="AlphaFoldDB" id="A0A835HJH9"/>
<comment type="caution">
    <text evidence="1">The sequence shown here is derived from an EMBL/GenBank/DDBJ whole genome shotgun (WGS) entry which is preliminary data.</text>
</comment>
<evidence type="ECO:0000313" key="1">
    <source>
        <dbReference type="EMBL" id="KAF9598018.1"/>
    </source>
</evidence>
<evidence type="ECO:0000313" key="2">
    <source>
        <dbReference type="Proteomes" id="UP000631114"/>
    </source>
</evidence>
<organism evidence="1 2">
    <name type="scientific">Coptis chinensis</name>
    <dbReference type="NCBI Taxonomy" id="261450"/>
    <lineage>
        <taxon>Eukaryota</taxon>
        <taxon>Viridiplantae</taxon>
        <taxon>Streptophyta</taxon>
        <taxon>Embryophyta</taxon>
        <taxon>Tracheophyta</taxon>
        <taxon>Spermatophyta</taxon>
        <taxon>Magnoliopsida</taxon>
        <taxon>Ranunculales</taxon>
        <taxon>Ranunculaceae</taxon>
        <taxon>Coptidoideae</taxon>
        <taxon>Coptis</taxon>
    </lineage>
</organism>
<dbReference type="Proteomes" id="UP000631114">
    <property type="component" value="Unassembled WGS sequence"/>
</dbReference>
<name>A0A835HJH9_9MAGN</name>
<sequence length="72" mass="8144">MSLKKGPICLLCLDRRSFMEGFVKPHNVFDAKWECGESSGRRQEFRKTLEVALVASLPLGHMVCELCAEKLC</sequence>